<evidence type="ECO:0000259" key="3">
    <source>
        <dbReference type="PROSITE" id="PS51898"/>
    </source>
</evidence>
<keyword evidence="5" id="KW-1185">Reference proteome</keyword>
<protein>
    <submittedName>
        <fullName evidence="4">Site-specific integrase</fullName>
    </submittedName>
</protein>
<dbReference type="CDD" id="cd00796">
    <property type="entry name" value="INT_Rci_Hp1_C"/>
    <property type="match status" value="1"/>
</dbReference>
<dbReference type="EMBL" id="JAMSKV010000004">
    <property type="protein sequence ID" value="MCQ8277976.1"/>
    <property type="molecule type" value="Genomic_DNA"/>
</dbReference>
<evidence type="ECO:0000313" key="5">
    <source>
        <dbReference type="Proteomes" id="UP001524587"/>
    </source>
</evidence>
<dbReference type="InterPro" id="IPR013762">
    <property type="entry name" value="Integrase-like_cat_sf"/>
</dbReference>
<dbReference type="PANTHER" id="PTHR30349">
    <property type="entry name" value="PHAGE INTEGRASE-RELATED"/>
    <property type="match status" value="1"/>
</dbReference>
<organism evidence="4 5">
    <name type="scientific">Endosaccharibacter trunci</name>
    <dbReference type="NCBI Taxonomy" id="2812733"/>
    <lineage>
        <taxon>Bacteria</taxon>
        <taxon>Pseudomonadati</taxon>
        <taxon>Pseudomonadota</taxon>
        <taxon>Alphaproteobacteria</taxon>
        <taxon>Acetobacterales</taxon>
        <taxon>Acetobacteraceae</taxon>
        <taxon>Endosaccharibacter</taxon>
    </lineage>
</organism>
<evidence type="ECO:0000256" key="2">
    <source>
        <dbReference type="ARBA" id="ARBA00023172"/>
    </source>
</evidence>
<dbReference type="RefSeq" id="WP_422863441.1">
    <property type="nucleotide sequence ID" value="NZ_JAMSKV010000004.1"/>
</dbReference>
<evidence type="ECO:0000313" key="4">
    <source>
        <dbReference type="EMBL" id="MCQ8277976.1"/>
    </source>
</evidence>
<evidence type="ECO:0000256" key="1">
    <source>
        <dbReference type="ARBA" id="ARBA00022908"/>
    </source>
</evidence>
<dbReference type="InterPro" id="IPR050090">
    <property type="entry name" value="Tyrosine_recombinase_XerCD"/>
</dbReference>
<dbReference type="SUPFAM" id="SSF56349">
    <property type="entry name" value="DNA breaking-rejoining enzymes"/>
    <property type="match status" value="1"/>
</dbReference>
<comment type="caution">
    <text evidence="4">The sequence shown here is derived from an EMBL/GenBank/DDBJ whole genome shotgun (WGS) entry which is preliminary data.</text>
</comment>
<keyword evidence="2" id="KW-0233">DNA recombination</keyword>
<gene>
    <name evidence="4" type="ORF">NFI95_05890</name>
</gene>
<dbReference type="InterPro" id="IPR011010">
    <property type="entry name" value="DNA_brk_join_enz"/>
</dbReference>
<accession>A0ABT1W516</accession>
<feature type="domain" description="Tyr recombinase" evidence="3">
    <location>
        <begin position="29"/>
        <end position="207"/>
    </location>
</feature>
<reference evidence="4 5" key="1">
    <citation type="submission" date="2022-06" db="EMBL/GenBank/DDBJ databases">
        <title>Endosaccharibacter gen. nov., sp. nov., endophytic bacteria isolated from sugarcane.</title>
        <authorList>
            <person name="Pitiwittayakul N."/>
            <person name="Yukphan P."/>
            <person name="Charoenyingcharoen P."/>
            <person name="Tanasupawat S."/>
        </authorList>
    </citation>
    <scope>NUCLEOTIDE SEQUENCE [LARGE SCALE GENOMIC DNA]</scope>
    <source>
        <strain evidence="4 5">KSS8</strain>
    </source>
</reference>
<sequence>MLQAAINAGAAARSLPAPTLSPVKQKVEEKASWLTKAEQETLLASYPDHVKPIALTLCFQGTRSTEALRLDWRHVDFDRGTLFIMKSKSGRQRTIPMHPRVATALKNLWIARGRPDTGTVFLSRLKAAYSDTRKTGGNPLTASHRSACKTAGIVGFTPHGWRHHWASWMVMTGCDLVTLMRLGGWRTQKSVQRYAAVSADHMAEAILRLT</sequence>
<dbReference type="InterPro" id="IPR002104">
    <property type="entry name" value="Integrase_catalytic"/>
</dbReference>
<dbReference type="Pfam" id="PF00589">
    <property type="entry name" value="Phage_integrase"/>
    <property type="match status" value="1"/>
</dbReference>
<dbReference type="Gene3D" id="1.10.443.10">
    <property type="entry name" value="Intergrase catalytic core"/>
    <property type="match status" value="1"/>
</dbReference>
<dbReference type="PROSITE" id="PS51898">
    <property type="entry name" value="TYR_RECOMBINASE"/>
    <property type="match status" value="1"/>
</dbReference>
<dbReference type="Proteomes" id="UP001524587">
    <property type="component" value="Unassembled WGS sequence"/>
</dbReference>
<dbReference type="PANTHER" id="PTHR30349:SF64">
    <property type="entry name" value="PROPHAGE INTEGRASE INTD-RELATED"/>
    <property type="match status" value="1"/>
</dbReference>
<proteinExistence type="predicted"/>
<keyword evidence="1" id="KW-0229">DNA integration</keyword>
<name>A0ABT1W516_9PROT</name>